<keyword evidence="2" id="KW-1185">Reference proteome</keyword>
<reference evidence="3" key="1">
    <citation type="submission" date="2025-08" db="UniProtKB">
        <authorList>
            <consortium name="RefSeq"/>
        </authorList>
    </citation>
    <scope>IDENTIFICATION</scope>
    <source>
        <tissue evidence="3">Whole larvae</tissue>
    </source>
</reference>
<dbReference type="InParanoid" id="A0A6J1WSR4"/>
<gene>
    <name evidence="3" type="primary">LOC113517986</name>
</gene>
<accession>A0A6J1WSR4</accession>
<dbReference type="OrthoDB" id="7682862at2759"/>
<evidence type="ECO:0000313" key="3">
    <source>
        <dbReference type="RefSeq" id="XP_026758538.1"/>
    </source>
</evidence>
<organism evidence="2 3">
    <name type="scientific">Galleria mellonella</name>
    <name type="common">Greater wax moth</name>
    <dbReference type="NCBI Taxonomy" id="7137"/>
    <lineage>
        <taxon>Eukaryota</taxon>
        <taxon>Metazoa</taxon>
        <taxon>Ecdysozoa</taxon>
        <taxon>Arthropoda</taxon>
        <taxon>Hexapoda</taxon>
        <taxon>Insecta</taxon>
        <taxon>Pterygota</taxon>
        <taxon>Neoptera</taxon>
        <taxon>Endopterygota</taxon>
        <taxon>Lepidoptera</taxon>
        <taxon>Glossata</taxon>
        <taxon>Ditrysia</taxon>
        <taxon>Pyraloidea</taxon>
        <taxon>Pyralidae</taxon>
        <taxon>Galleriinae</taxon>
        <taxon>Galleria</taxon>
    </lineage>
</organism>
<feature type="compositionally biased region" description="Low complexity" evidence="1">
    <location>
        <begin position="544"/>
        <end position="556"/>
    </location>
</feature>
<name>A0A6J1WSR4_GALME</name>
<dbReference type="Pfam" id="PF14924">
    <property type="entry name" value="MAP10_N"/>
    <property type="match status" value="1"/>
</dbReference>
<dbReference type="GeneID" id="113517986"/>
<dbReference type="Proteomes" id="UP001652740">
    <property type="component" value="Unplaced"/>
</dbReference>
<sequence length="912" mass="100012">MTKQDDGLFLLEVLVDKIVFANSPCFADKDFRTCINIECPSFEPLEICDNDSGACIAKSGESFVTTFNNGKSCLFSMKESDINKAMSKFPIKISVYKSLPCGCLPTKIIIGEAIIDMTKEFVQARKKFLEDPTNVSYQALKDSFHIVGPDGNESGEVVMFLRISCFGKLIITRFQGGGVQPNLSSRGSSAVVDRSCTPRKDFQTSQNPCVCGAGRGINVTGGIGAINGQPCMIDGGGGFGRICPPARDSYNSIPCEDLDDPCYCSGPKSAEKQQMVCRNTDQYCLHVPKGILPSLPYYQELTKDQKQEIKTMIKTVEQYKTEERLMLTSINSTSQTVTAISDNLKISIESMKFPYWTYNTNLSSSEISSVTSLCTLRSKRRSVSFSNTVNCISKSHQSFSYPLRDDDSKRNIYFEKDYFGENETTVYMTLFDNFCRCRTSGTQATASINKCLQVCHNSSTDTHPSAIVINSKLCSTCSLPRPNRNITQRNPNMHNSNIFFFGMNKQQESNKSGMGSSGSKTKLKGTAKATVAPVKSEKGTLRETTSIQTQSKSSSIAVQTKKARDSSTGTSTGKAVTIKENKLGKPCPALRNVTKGDMMTTVSHIQITPRELCPINGTEPCLGPKCIIAASGGEQAPVKVTTMTNPRRGVFELIIRRMTGAPLAKNELMLEWTPPPSRPLPCRSSCRIIPCYPPRTGRQTKCKMIVSRHTPCKPKCCKKSCKKPCGPVSCKKCYIASCCGKICRPCKPCTPSPYSKPFPPLSKCKRSIPCYYCKSYPSSPCTKPCLPSPCPKPCLPLPCSKLCPPSACMGSCSLSPCNPCEPPCCRKPCSSSCKSTPCLRPYPVGRKKTRKAHSQPKIKAHRKRKSPCCNRSKACPVVKCRSMPGPYIGCNSIPLCPPRKCKSVYPCKPTKC</sequence>
<evidence type="ECO:0000313" key="2">
    <source>
        <dbReference type="Proteomes" id="UP001652740"/>
    </source>
</evidence>
<dbReference type="KEGG" id="gmw:113517986"/>
<proteinExistence type="predicted"/>
<feature type="region of interest" description="Disordered" evidence="1">
    <location>
        <begin position="507"/>
        <end position="575"/>
    </location>
</feature>
<evidence type="ECO:0000256" key="1">
    <source>
        <dbReference type="SAM" id="MobiDB-lite"/>
    </source>
</evidence>
<feature type="compositionally biased region" description="Low complexity" evidence="1">
    <location>
        <begin position="509"/>
        <end position="532"/>
    </location>
</feature>
<dbReference type="RefSeq" id="XP_026758538.1">
    <property type="nucleotide sequence ID" value="XM_026902737.3"/>
</dbReference>
<feature type="region of interest" description="Disordered" evidence="1">
    <location>
        <begin position="849"/>
        <end position="870"/>
    </location>
</feature>
<dbReference type="AlphaFoldDB" id="A0A6J1WSR4"/>
<feature type="compositionally biased region" description="Basic residues" evidence="1">
    <location>
        <begin position="849"/>
        <end position="866"/>
    </location>
</feature>
<protein>
    <submittedName>
        <fullName evidence="3">Uncharacterized protein LOC113517986 isoform X1</fullName>
    </submittedName>
</protein>